<reference evidence="1" key="1">
    <citation type="submission" date="2023-04" db="EMBL/GenBank/DDBJ databases">
        <title>A chromosome-level genome assembly of the parasitoid wasp Eretmocerus hayati.</title>
        <authorList>
            <person name="Zhong Y."/>
            <person name="Liu S."/>
            <person name="Liu Y."/>
        </authorList>
    </citation>
    <scope>NUCLEOTIDE SEQUENCE</scope>
    <source>
        <strain evidence="1">ZJU_SS_LIU_2023</strain>
    </source>
</reference>
<comment type="caution">
    <text evidence="1">The sequence shown here is derived from an EMBL/GenBank/DDBJ whole genome shotgun (WGS) entry which is preliminary data.</text>
</comment>
<keyword evidence="2" id="KW-1185">Reference proteome</keyword>
<dbReference type="Proteomes" id="UP001239111">
    <property type="component" value="Chromosome 4"/>
</dbReference>
<dbReference type="EMBL" id="CM056744">
    <property type="protein sequence ID" value="KAJ8667490.1"/>
    <property type="molecule type" value="Genomic_DNA"/>
</dbReference>
<organism evidence="1 2">
    <name type="scientific">Eretmocerus hayati</name>
    <dbReference type="NCBI Taxonomy" id="131215"/>
    <lineage>
        <taxon>Eukaryota</taxon>
        <taxon>Metazoa</taxon>
        <taxon>Ecdysozoa</taxon>
        <taxon>Arthropoda</taxon>
        <taxon>Hexapoda</taxon>
        <taxon>Insecta</taxon>
        <taxon>Pterygota</taxon>
        <taxon>Neoptera</taxon>
        <taxon>Endopterygota</taxon>
        <taxon>Hymenoptera</taxon>
        <taxon>Apocrita</taxon>
        <taxon>Proctotrupomorpha</taxon>
        <taxon>Chalcidoidea</taxon>
        <taxon>Aphelinidae</taxon>
        <taxon>Aphelininae</taxon>
        <taxon>Eretmocerus</taxon>
    </lineage>
</organism>
<accession>A0ACC2N8H9</accession>
<name>A0ACC2N8H9_9HYME</name>
<evidence type="ECO:0000313" key="2">
    <source>
        <dbReference type="Proteomes" id="UP001239111"/>
    </source>
</evidence>
<protein>
    <submittedName>
        <fullName evidence="1">Uncharacterized protein</fullName>
    </submittedName>
</protein>
<sequence>MKRQNDLETSSSEDEACLEALREAADHNFLKKSFFSNEEKKIDIKFVPAIETQAIIKHDDDVEEDYSHHGLTQTCRDFIARKLNERLEKDIILKHDPASECLNKTDSKHETGIKLFTSSKDILTEFEIPTEPPSVRKRQSLTSSSFNEKSNLLRCQEVAIDPDTILSQHEVKHWTIRKPGKIFKYKKLKNGKLSEVQ</sequence>
<evidence type="ECO:0000313" key="1">
    <source>
        <dbReference type="EMBL" id="KAJ8667490.1"/>
    </source>
</evidence>
<proteinExistence type="predicted"/>
<gene>
    <name evidence="1" type="ORF">QAD02_009153</name>
</gene>